<proteinExistence type="predicted"/>
<name>A0A563E340_9MICO</name>
<accession>A0A563E340</accession>
<dbReference type="AlphaFoldDB" id="A0A563E340"/>
<reference evidence="1 2" key="2">
    <citation type="submission" date="2019-08" db="EMBL/GenBank/DDBJ databases">
        <title>Jejuicoccus antrihumi gen. nov., sp. nov., a new member of the family Dermacoccaceae isolated from a cave.</title>
        <authorList>
            <person name="Schumann P."/>
            <person name="Kim I.S."/>
        </authorList>
    </citation>
    <scope>NUCLEOTIDE SEQUENCE [LARGE SCALE GENOMIC DNA]</scope>
    <source>
        <strain evidence="1 2">C5-26</strain>
    </source>
</reference>
<keyword evidence="2" id="KW-1185">Reference proteome</keyword>
<sequence>MASTRPHTEAVLPAALIADIEQAGYFPELVTDVVTTALGDDPVDAHLVHAETTLDTETVRRHITVLVLTAGRLLIAHADDHAPSPDSPTEHLGPIATATSETVPLSAVRGVMLTHVVPAPEEYRAGSLGREITVTIGWGTVSRVDLLPATCGDPQCEADHGYEGTITADDIALRVSADADGQSVFDRAREFATALSGAIGR</sequence>
<dbReference type="Proteomes" id="UP000320244">
    <property type="component" value="Unassembled WGS sequence"/>
</dbReference>
<reference evidence="1 2" key="1">
    <citation type="submission" date="2019-05" db="EMBL/GenBank/DDBJ databases">
        <authorList>
            <person name="Lee S.D."/>
        </authorList>
    </citation>
    <scope>NUCLEOTIDE SEQUENCE [LARGE SCALE GENOMIC DNA]</scope>
    <source>
        <strain evidence="1 2">C5-26</strain>
    </source>
</reference>
<dbReference type="OrthoDB" id="3725224at2"/>
<gene>
    <name evidence="1" type="ORF">FGL98_07750</name>
</gene>
<comment type="caution">
    <text evidence="1">The sequence shown here is derived from an EMBL/GenBank/DDBJ whole genome shotgun (WGS) entry which is preliminary data.</text>
</comment>
<evidence type="ECO:0000313" key="1">
    <source>
        <dbReference type="EMBL" id="TWP36946.1"/>
    </source>
</evidence>
<organism evidence="1 2">
    <name type="scientific">Leekyejoonella antrihumi</name>
    <dbReference type="NCBI Taxonomy" id="1660198"/>
    <lineage>
        <taxon>Bacteria</taxon>
        <taxon>Bacillati</taxon>
        <taxon>Actinomycetota</taxon>
        <taxon>Actinomycetes</taxon>
        <taxon>Micrococcales</taxon>
        <taxon>Dermacoccaceae</taxon>
        <taxon>Leekyejoonella</taxon>
    </lineage>
</organism>
<dbReference type="InterPro" id="IPR046040">
    <property type="entry name" value="DUF5998"/>
</dbReference>
<evidence type="ECO:0000313" key="2">
    <source>
        <dbReference type="Proteomes" id="UP000320244"/>
    </source>
</evidence>
<dbReference type="RefSeq" id="WP_146316189.1">
    <property type="nucleotide sequence ID" value="NZ_VCQV01000008.1"/>
</dbReference>
<dbReference type="EMBL" id="VCQV01000008">
    <property type="protein sequence ID" value="TWP36946.1"/>
    <property type="molecule type" value="Genomic_DNA"/>
</dbReference>
<protein>
    <submittedName>
        <fullName evidence="1">Phosphodiesterase</fullName>
    </submittedName>
</protein>
<dbReference type="Pfam" id="PF19461">
    <property type="entry name" value="DUF5998"/>
    <property type="match status" value="1"/>
</dbReference>